<dbReference type="Proteomes" id="UP000682733">
    <property type="component" value="Unassembled WGS sequence"/>
</dbReference>
<dbReference type="EMBL" id="CAJOBA010001081">
    <property type="protein sequence ID" value="CAF3575262.1"/>
    <property type="molecule type" value="Genomic_DNA"/>
</dbReference>
<evidence type="ECO:0000256" key="1">
    <source>
        <dbReference type="SAM" id="Phobius"/>
    </source>
</evidence>
<evidence type="ECO:0000313" key="5">
    <source>
        <dbReference type="EMBL" id="CAF4327577.1"/>
    </source>
</evidence>
<feature type="transmembrane region" description="Helical" evidence="1">
    <location>
        <begin position="60"/>
        <end position="87"/>
    </location>
</feature>
<dbReference type="SUPFAM" id="SSF81321">
    <property type="entry name" value="Family A G protein-coupled receptor-like"/>
    <property type="match status" value="1"/>
</dbReference>
<dbReference type="Proteomes" id="UP000663829">
    <property type="component" value="Unassembled WGS sequence"/>
</dbReference>
<keyword evidence="1" id="KW-0812">Transmembrane</keyword>
<accession>A0A815Q077</accession>
<dbReference type="EMBL" id="CAJNOK010001081">
    <property type="protein sequence ID" value="CAF0792545.1"/>
    <property type="molecule type" value="Genomic_DNA"/>
</dbReference>
<evidence type="ECO:0000313" key="2">
    <source>
        <dbReference type="EMBL" id="CAF0792545.1"/>
    </source>
</evidence>
<dbReference type="Proteomes" id="UP000681722">
    <property type="component" value="Unassembled WGS sequence"/>
</dbReference>
<evidence type="ECO:0000313" key="3">
    <source>
        <dbReference type="EMBL" id="CAF1455681.1"/>
    </source>
</evidence>
<comment type="caution">
    <text evidence="3">The sequence shown here is derived from an EMBL/GenBank/DDBJ whole genome shotgun (WGS) entry which is preliminary data.</text>
</comment>
<name>A0A815Q077_9BILA</name>
<feature type="transmembrane region" description="Helical" evidence="1">
    <location>
        <begin position="108"/>
        <end position="133"/>
    </location>
</feature>
<evidence type="ECO:0000313" key="6">
    <source>
        <dbReference type="Proteomes" id="UP000663829"/>
    </source>
</evidence>
<evidence type="ECO:0000313" key="4">
    <source>
        <dbReference type="EMBL" id="CAF3575262.1"/>
    </source>
</evidence>
<dbReference type="EMBL" id="CAJNOQ010019713">
    <property type="protein sequence ID" value="CAF1455681.1"/>
    <property type="molecule type" value="Genomic_DNA"/>
</dbReference>
<protein>
    <submittedName>
        <fullName evidence="3">Uncharacterized protein</fullName>
    </submittedName>
</protein>
<gene>
    <name evidence="3" type="ORF">GPM918_LOCUS34893</name>
    <name evidence="2" type="ORF">OVA965_LOCUS4211</name>
    <name evidence="5" type="ORF">SRO942_LOCUS35606</name>
    <name evidence="4" type="ORF">TMI583_LOCUS4209</name>
</gene>
<dbReference type="Proteomes" id="UP000677228">
    <property type="component" value="Unassembled WGS sequence"/>
</dbReference>
<keyword evidence="6" id="KW-1185">Reference proteome</keyword>
<keyword evidence="1" id="KW-0472">Membrane</keyword>
<keyword evidence="1" id="KW-1133">Transmembrane helix</keyword>
<dbReference type="Gene3D" id="1.20.1070.10">
    <property type="entry name" value="Rhodopsin 7-helix transmembrane proteins"/>
    <property type="match status" value="1"/>
</dbReference>
<sequence length="172" mass="19532">MSVRALKSKAKRGLRHNPCVAYFLSSSIADVFELYSGLLVRCLNGFGVDPTLLHPVACKIRFFIVAVADVAHLWFLVLTVTICILPISLSKLYQTLTISITTKSPMRLAIEGFIFQFTIIVSYTNNSIVFFIYTLSGKIFRQELLRVLERQSIITPSMQKTTTTRMRIQHIQ</sequence>
<reference evidence="3" key="1">
    <citation type="submission" date="2021-02" db="EMBL/GenBank/DDBJ databases">
        <authorList>
            <person name="Nowell W R."/>
        </authorList>
    </citation>
    <scope>NUCLEOTIDE SEQUENCE</scope>
</reference>
<proteinExistence type="predicted"/>
<dbReference type="AlphaFoldDB" id="A0A815Q077"/>
<organism evidence="3 6">
    <name type="scientific">Didymodactylos carnosus</name>
    <dbReference type="NCBI Taxonomy" id="1234261"/>
    <lineage>
        <taxon>Eukaryota</taxon>
        <taxon>Metazoa</taxon>
        <taxon>Spiralia</taxon>
        <taxon>Gnathifera</taxon>
        <taxon>Rotifera</taxon>
        <taxon>Eurotatoria</taxon>
        <taxon>Bdelloidea</taxon>
        <taxon>Philodinida</taxon>
        <taxon>Philodinidae</taxon>
        <taxon>Didymodactylos</taxon>
    </lineage>
</organism>
<feature type="transmembrane region" description="Helical" evidence="1">
    <location>
        <begin position="20"/>
        <end position="40"/>
    </location>
</feature>
<dbReference type="EMBL" id="CAJOBC010085166">
    <property type="protein sequence ID" value="CAF4327577.1"/>
    <property type="molecule type" value="Genomic_DNA"/>
</dbReference>